<dbReference type="SUPFAM" id="SSF55729">
    <property type="entry name" value="Acyl-CoA N-acyltransferases (Nat)"/>
    <property type="match status" value="1"/>
</dbReference>
<dbReference type="EMBL" id="JAVREV010000006">
    <property type="protein sequence ID" value="MDT0443349.1"/>
    <property type="molecule type" value="Genomic_DNA"/>
</dbReference>
<dbReference type="InterPro" id="IPR050832">
    <property type="entry name" value="Bact_Acetyltransf"/>
</dbReference>
<dbReference type="RefSeq" id="WP_311617717.1">
    <property type="nucleotide sequence ID" value="NZ_JAVREV010000006.1"/>
</dbReference>
<dbReference type="InterPro" id="IPR000182">
    <property type="entry name" value="GNAT_dom"/>
</dbReference>
<protein>
    <submittedName>
        <fullName evidence="4">GNAT family N-acetyltransferase</fullName>
        <ecNumber evidence="4">2.3.1.-</ecNumber>
    </submittedName>
</protein>
<dbReference type="PANTHER" id="PTHR43877">
    <property type="entry name" value="AMINOALKYLPHOSPHONATE N-ACETYLTRANSFERASE-RELATED-RELATED"/>
    <property type="match status" value="1"/>
</dbReference>
<comment type="caution">
    <text evidence="4">The sequence shown here is derived from an EMBL/GenBank/DDBJ whole genome shotgun (WGS) entry which is preliminary data.</text>
</comment>
<name>A0ABU2S2X4_9ACTN</name>
<evidence type="ECO:0000256" key="1">
    <source>
        <dbReference type="ARBA" id="ARBA00022679"/>
    </source>
</evidence>
<dbReference type="PANTHER" id="PTHR43877:SF2">
    <property type="entry name" value="AMINOALKYLPHOSPHONATE N-ACETYLTRANSFERASE-RELATED"/>
    <property type="match status" value="1"/>
</dbReference>
<evidence type="ECO:0000313" key="4">
    <source>
        <dbReference type="EMBL" id="MDT0443349.1"/>
    </source>
</evidence>
<gene>
    <name evidence="4" type="ORF">RM779_12180</name>
</gene>
<keyword evidence="1 4" id="KW-0808">Transferase</keyword>
<dbReference type="CDD" id="cd04301">
    <property type="entry name" value="NAT_SF"/>
    <property type="match status" value="1"/>
</dbReference>
<dbReference type="InterPro" id="IPR016181">
    <property type="entry name" value="Acyl_CoA_acyltransferase"/>
</dbReference>
<dbReference type="EC" id="2.3.1.-" evidence="4"/>
<dbReference type="PROSITE" id="PS51186">
    <property type="entry name" value="GNAT"/>
    <property type="match status" value="1"/>
</dbReference>
<reference evidence="5" key="1">
    <citation type="submission" date="2023-07" db="EMBL/GenBank/DDBJ databases">
        <title>30 novel species of actinomycetes from the DSMZ collection.</title>
        <authorList>
            <person name="Nouioui I."/>
        </authorList>
    </citation>
    <scope>NUCLEOTIDE SEQUENCE [LARGE SCALE GENOMIC DNA]</scope>
    <source>
        <strain evidence="5">DSM 41886</strain>
    </source>
</reference>
<evidence type="ECO:0000313" key="5">
    <source>
        <dbReference type="Proteomes" id="UP001183615"/>
    </source>
</evidence>
<feature type="domain" description="N-acetyltransferase" evidence="3">
    <location>
        <begin position="18"/>
        <end position="187"/>
    </location>
</feature>
<dbReference type="Pfam" id="PF00583">
    <property type="entry name" value="Acetyltransf_1"/>
    <property type="match status" value="1"/>
</dbReference>
<dbReference type="GO" id="GO:0016746">
    <property type="term" value="F:acyltransferase activity"/>
    <property type="evidence" value="ECO:0007669"/>
    <property type="project" value="UniProtKB-KW"/>
</dbReference>
<evidence type="ECO:0000256" key="2">
    <source>
        <dbReference type="ARBA" id="ARBA00023315"/>
    </source>
</evidence>
<evidence type="ECO:0000259" key="3">
    <source>
        <dbReference type="PROSITE" id="PS51186"/>
    </source>
</evidence>
<proteinExistence type="predicted"/>
<sequence>MNDVHTAEPRGSVRLAYVLDPPVTTELREGIAELWADVVNAGGAVGFVPPVTPEDTRPQLRKHLIGMAEGTTRLLVGTAERGRPVATAFFALNTHRLMRHWVWLQTVMVHPDRQGGGAGRELMAAAEAAATAIDPDITGIRLTCRGGLGLERFYAACGYREVGRVPAAIKLGDGELRDDVTMWLPLG</sequence>
<organism evidence="4 5">
    <name type="scientific">Streptomyces johnsoniae</name>
    <dbReference type="NCBI Taxonomy" id="3075532"/>
    <lineage>
        <taxon>Bacteria</taxon>
        <taxon>Bacillati</taxon>
        <taxon>Actinomycetota</taxon>
        <taxon>Actinomycetes</taxon>
        <taxon>Kitasatosporales</taxon>
        <taxon>Streptomycetaceae</taxon>
        <taxon>Streptomyces</taxon>
    </lineage>
</organism>
<keyword evidence="5" id="KW-1185">Reference proteome</keyword>
<dbReference type="Gene3D" id="3.40.630.30">
    <property type="match status" value="1"/>
</dbReference>
<keyword evidence="2 4" id="KW-0012">Acyltransferase</keyword>
<accession>A0ABU2S2X4</accession>
<dbReference type="Proteomes" id="UP001183615">
    <property type="component" value="Unassembled WGS sequence"/>
</dbReference>